<name>A0A1I4RQT1_9GAMM</name>
<dbReference type="InterPro" id="IPR019734">
    <property type="entry name" value="TPR_rpt"/>
</dbReference>
<protein>
    <submittedName>
        <fullName evidence="2">Uncharacterized protein</fullName>
    </submittedName>
</protein>
<proteinExistence type="predicted"/>
<reference evidence="3" key="1">
    <citation type="submission" date="2016-10" db="EMBL/GenBank/DDBJ databases">
        <authorList>
            <person name="Varghese N."/>
            <person name="Submissions S."/>
        </authorList>
    </citation>
    <scope>NUCLEOTIDE SEQUENCE [LARGE SCALE GENOMIC DNA]</scope>
    <source>
        <strain evidence="3">CGMCC 1.7061</strain>
    </source>
</reference>
<dbReference type="EMBL" id="FOUE01000004">
    <property type="protein sequence ID" value="SFM54568.1"/>
    <property type="molecule type" value="Genomic_DNA"/>
</dbReference>
<feature type="chain" id="PRO_5011493269" evidence="1">
    <location>
        <begin position="25"/>
        <end position="217"/>
    </location>
</feature>
<dbReference type="Proteomes" id="UP000198519">
    <property type="component" value="Unassembled WGS sequence"/>
</dbReference>
<gene>
    <name evidence="2" type="ORF">SAMN04487963_2896</name>
</gene>
<dbReference type="SMART" id="SM00028">
    <property type="entry name" value="TPR"/>
    <property type="match status" value="2"/>
</dbReference>
<evidence type="ECO:0000313" key="3">
    <source>
        <dbReference type="Proteomes" id="UP000198519"/>
    </source>
</evidence>
<evidence type="ECO:0000256" key="1">
    <source>
        <dbReference type="SAM" id="SignalP"/>
    </source>
</evidence>
<dbReference type="OrthoDB" id="255821at2"/>
<dbReference type="STRING" id="488535.SAMN04487963_2896"/>
<evidence type="ECO:0000313" key="2">
    <source>
        <dbReference type="EMBL" id="SFM54568.1"/>
    </source>
</evidence>
<keyword evidence="3" id="KW-1185">Reference proteome</keyword>
<dbReference type="SUPFAM" id="SSF48452">
    <property type="entry name" value="TPR-like"/>
    <property type="match status" value="1"/>
</dbReference>
<keyword evidence="1" id="KW-0732">Signal</keyword>
<sequence length="217" mass="23773">MLDISSYRLRLLLRAVAIAAIAVAALNGCASSAVNPGAASQAAIPAVTEQRTWVPEPVEPLDEAQSQLLDSAEGALASENWVMAAERLEALANARPDYALAKARLAWVKERQGDIPAAKALYREALEQRPDDVVSVNNLALLMQREGGFGEARGLLEQGLKYSPEVPELHFNLAVLSELYLLDLETALAHYRRYQELSEDENARVAGWIADLERRVQ</sequence>
<dbReference type="AlphaFoldDB" id="A0A1I4RQT1"/>
<feature type="signal peptide" evidence="1">
    <location>
        <begin position="1"/>
        <end position="24"/>
    </location>
</feature>
<dbReference type="InterPro" id="IPR011990">
    <property type="entry name" value="TPR-like_helical_dom_sf"/>
</dbReference>
<accession>A0A1I4RQT1</accession>
<organism evidence="2 3">
    <name type="scientific">Marinobacter zhejiangensis</name>
    <dbReference type="NCBI Taxonomy" id="488535"/>
    <lineage>
        <taxon>Bacteria</taxon>
        <taxon>Pseudomonadati</taxon>
        <taxon>Pseudomonadota</taxon>
        <taxon>Gammaproteobacteria</taxon>
        <taxon>Pseudomonadales</taxon>
        <taxon>Marinobacteraceae</taxon>
        <taxon>Marinobacter</taxon>
    </lineage>
</organism>
<dbReference type="RefSeq" id="WP_092023812.1">
    <property type="nucleotide sequence ID" value="NZ_FOUE01000004.1"/>
</dbReference>
<dbReference type="Gene3D" id="1.25.40.10">
    <property type="entry name" value="Tetratricopeptide repeat domain"/>
    <property type="match status" value="1"/>
</dbReference>